<dbReference type="CDD" id="cd06664">
    <property type="entry name" value="IscU_like"/>
    <property type="match status" value="1"/>
</dbReference>
<keyword evidence="2" id="KW-1185">Reference proteome</keyword>
<dbReference type="GO" id="GO:0016226">
    <property type="term" value="P:iron-sulfur cluster assembly"/>
    <property type="evidence" value="ECO:0007669"/>
    <property type="project" value="InterPro"/>
</dbReference>
<gene>
    <name evidence="1" type="ORF">AU468_14420</name>
</gene>
<dbReference type="Gene3D" id="3.90.1010.10">
    <property type="match status" value="1"/>
</dbReference>
<dbReference type="GO" id="GO:0005506">
    <property type="term" value="F:iron ion binding"/>
    <property type="evidence" value="ECO:0007669"/>
    <property type="project" value="InterPro"/>
</dbReference>
<dbReference type="SUPFAM" id="SSF82649">
    <property type="entry name" value="SufE/NifU"/>
    <property type="match status" value="1"/>
</dbReference>
<proteinExistence type="predicted"/>
<dbReference type="RefSeq" id="WP_103681341.1">
    <property type="nucleotide sequence ID" value="NZ_LPWH01000129.1"/>
</dbReference>
<comment type="caution">
    <text evidence="1">The sequence shown here is derived from an EMBL/GenBank/DDBJ whole genome shotgun (WGS) entry which is preliminary data.</text>
</comment>
<organism evidence="1 2">
    <name type="scientific">Alkalispirochaeta sphaeroplastigenens</name>
    <dbReference type="NCBI Taxonomy" id="1187066"/>
    <lineage>
        <taxon>Bacteria</taxon>
        <taxon>Pseudomonadati</taxon>
        <taxon>Spirochaetota</taxon>
        <taxon>Spirochaetia</taxon>
        <taxon>Spirochaetales</taxon>
        <taxon>Spirochaetaceae</taxon>
        <taxon>Alkalispirochaeta</taxon>
    </lineage>
</organism>
<dbReference type="Proteomes" id="UP000237350">
    <property type="component" value="Unassembled WGS sequence"/>
</dbReference>
<dbReference type="OrthoDB" id="9804157at2"/>
<sequence length="192" mass="19892">MADPEGRETWETLLLELVKRYYVPGTAGVSPRGGSAGEDAGVAEGGAEITVTNRSCGDSVTVCLGPAGEVRGIVARGCAVCKASAALAQEAVGALPARDVRELCRRMIGLVTGKAREQGGEGQPEGCLPGGRLPGSCLPEGVARAPRLQEDLELLGLLQHAPGRQRCATLSWEALEKALGEVPRPGESVEPR</sequence>
<dbReference type="GO" id="GO:0051536">
    <property type="term" value="F:iron-sulfur cluster binding"/>
    <property type="evidence" value="ECO:0007669"/>
    <property type="project" value="InterPro"/>
</dbReference>
<dbReference type="AlphaFoldDB" id="A0A2S4JF06"/>
<dbReference type="InterPro" id="IPR002871">
    <property type="entry name" value="NIF_FeS_clus_asmbl_NifU_N"/>
</dbReference>
<evidence type="ECO:0000313" key="1">
    <source>
        <dbReference type="EMBL" id="POQ98147.1"/>
    </source>
</evidence>
<name>A0A2S4JF06_9SPIO</name>
<accession>A0A2S4JF06</accession>
<dbReference type="EMBL" id="LPWH01000129">
    <property type="protein sequence ID" value="POQ98147.1"/>
    <property type="molecule type" value="Genomic_DNA"/>
</dbReference>
<reference evidence="2" key="1">
    <citation type="submission" date="2015-12" db="EMBL/GenBank/DDBJ databases">
        <authorList>
            <person name="Lodha T.D."/>
            <person name="Chintalapati S."/>
            <person name="Chintalapati V.R."/>
            <person name="Sravanthi T."/>
        </authorList>
    </citation>
    <scope>NUCLEOTIDE SEQUENCE [LARGE SCALE GENOMIC DNA]</scope>
    <source>
        <strain evidence="2">JC133</strain>
    </source>
</reference>
<protein>
    <recommendedName>
        <fullName evidence="3">NIF system FeS cluster assembly NifU N-terminal domain-containing protein</fullName>
    </recommendedName>
</protein>
<evidence type="ECO:0008006" key="3">
    <source>
        <dbReference type="Google" id="ProtNLM"/>
    </source>
</evidence>
<evidence type="ECO:0000313" key="2">
    <source>
        <dbReference type="Proteomes" id="UP000237350"/>
    </source>
</evidence>